<name>A0AAV5TSL6_9BILA</name>
<feature type="non-terminal residue" evidence="2">
    <location>
        <position position="1"/>
    </location>
</feature>
<dbReference type="Proteomes" id="UP001432027">
    <property type="component" value="Unassembled WGS sequence"/>
</dbReference>
<organism evidence="2 3">
    <name type="scientific">Pristionchus entomophagus</name>
    <dbReference type="NCBI Taxonomy" id="358040"/>
    <lineage>
        <taxon>Eukaryota</taxon>
        <taxon>Metazoa</taxon>
        <taxon>Ecdysozoa</taxon>
        <taxon>Nematoda</taxon>
        <taxon>Chromadorea</taxon>
        <taxon>Rhabditida</taxon>
        <taxon>Rhabditina</taxon>
        <taxon>Diplogasteromorpha</taxon>
        <taxon>Diplogasteroidea</taxon>
        <taxon>Neodiplogasteridae</taxon>
        <taxon>Pristionchus</taxon>
    </lineage>
</organism>
<evidence type="ECO:0000313" key="3">
    <source>
        <dbReference type="Proteomes" id="UP001432027"/>
    </source>
</evidence>
<keyword evidence="3" id="KW-1185">Reference proteome</keyword>
<gene>
    <name evidence="2" type="ORF">PENTCL1PPCAC_19198</name>
</gene>
<sequence length="179" mass="20468">TSQAFGPDWDTIRNTIVQMAMDQLADIKSWNPLHKEKAELERLEKQSQQRADKEMKKEKERKAMEKAEKEKEKKSNKKKSKKCASSITTDDFGEERGTVDQGVTATQYCLQYPRKSEFQMEHHETPVMGSEGLSTVPTDPSLSRSRTSSTSTFSSPDDDLPAVAHIMTNEQWAQFCRVY</sequence>
<proteinExistence type="predicted"/>
<accession>A0AAV5TSL6</accession>
<feature type="region of interest" description="Disordered" evidence="1">
    <location>
        <begin position="39"/>
        <end position="98"/>
    </location>
</feature>
<evidence type="ECO:0000256" key="1">
    <source>
        <dbReference type="SAM" id="MobiDB-lite"/>
    </source>
</evidence>
<protein>
    <submittedName>
        <fullName evidence="2">Uncharacterized protein</fullName>
    </submittedName>
</protein>
<feature type="compositionally biased region" description="Basic and acidic residues" evidence="1">
    <location>
        <begin position="39"/>
        <end position="73"/>
    </location>
</feature>
<dbReference type="AlphaFoldDB" id="A0AAV5TSL6"/>
<evidence type="ECO:0000313" key="2">
    <source>
        <dbReference type="EMBL" id="GMS97023.1"/>
    </source>
</evidence>
<feature type="region of interest" description="Disordered" evidence="1">
    <location>
        <begin position="126"/>
        <end position="159"/>
    </location>
</feature>
<feature type="non-terminal residue" evidence="2">
    <location>
        <position position="179"/>
    </location>
</feature>
<reference evidence="2" key="1">
    <citation type="submission" date="2023-10" db="EMBL/GenBank/DDBJ databases">
        <title>Genome assembly of Pristionchus species.</title>
        <authorList>
            <person name="Yoshida K."/>
            <person name="Sommer R.J."/>
        </authorList>
    </citation>
    <scope>NUCLEOTIDE SEQUENCE</scope>
    <source>
        <strain evidence="2">RS0144</strain>
    </source>
</reference>
<feature type="compositionally biased region" description="Low complexity" evidence="1">
    <location>
        <begin position="137"/>
        <end position="155"/>
    </location>
</feature>
<comment type="caution">
    <text evidence="2">The sequence shown here is derived from an EMBL/GenBank/DDBJ whole genome shotgun (WGS) entry which is preliminary data.</text>
</comment>
<dbReference type="EMBL" id="BTSX01000004">
    <property type="protein sequence ID" value="GMS97023.1"/>
    <property type="molecule type" value="Genomic_DNA"/>
</dbReference>